<dbReference type="AlphaFoldDB" id="A0A9N9NQ48"/>
<dbReference type="EMBL" id="CAJVQA010018331">
    <property type="protein sequence ID" value="CAG8753447.1"/>
    <property type="molecule type" value="Genomic_DNA"/>
</dbReference>
<name>A0A9N9NQ48_9GLOM</name>
<gene>
    <name evidence="1" type="ORF">CPELLU_LOCUS14862</name>
</gene>
<dbReference type="InterPro" id="IPR012337">
    <property type="entry name" value="RNaseH-like_sf"/>
</dbReference>
<evidence type="ECO:0000313" key="1">
    <source>
        <dbReference type="EMBL" id="CAG8753447.1"/>
    </source>
</evidence>
<evidence type="ECO:0000313" key="2">
    <source>
        <dbReference type="Proteomes" id="UP000789759"/>
    </source>
</evidence>
<dbReference type="OrthoDB" id="2438791at2759"/>
<accession>A0A9N9NQ48</accession>
<dbReference type="Proteomes" id="UP000789759">
    <property type="component" value="Unassembled WGS sequence"/>
</dbReference>
<proteinExistence type="predicted"/>
<keyword evidence="2" id="KW-1185">Reference proteome</keyword>
<dbReference type="SUPFAM" id="SSF53098">
    <property type="entry name" value="Ribonuclease H-like"/>
    <property type="match status" value="1"/>
</dbReference>
<organism evidence="1 2">
    <name type="scientific">Cetraspora pellucida</name>
    <dbReference type="NCBI Taxonomy" id="1433469"/>
    <lineage>
        <taxon>Eukaryota</taxon>
        <taxon>Fungi</taxon>
        <taxon>Fungi incertae sedis</taxon>
        <taxon>Mucoromycota</taxon>
        <taxon>Glomeromycotina</taxon>
        <taxon>Glomeromycetes</taxon>
        <taxon>Diversisporales</taxon>
        <taxon>Gigasporaceae</taxon>
        <taxon>Cetraspora</taxon>
    </lineage>
</organism>
<comment type="caution">
    <text evidence="1">The sequence shown here is derived from an EMBL/GenBank/DDBJ whole genome shotgun (WGS) entry which is preliminary data.</text>
</comment>
<reference evidence="1" key="1">
    <citation type="submission" date="2021-06" db="EMBL/GenBank/DDBJ databases">
        <authorList>
            <person name="Kallberg Y."/>
            <person name="Tangrot J."/>
            <person name="Rosling A."/>
        </authorList>
    </citation>
    <scope>NUCLEOTIDE SEQUENCE</scope>
    <source>
        <strain evidence="1">FL966</strain>
    </source>
</reference>
<protein>
    <submittedName>
        <fullName evidence="1">21773_t:CDS:1</fullName>
    </submittedName>
</protein>
<sequence length="90" mass="9917">MFDKISVVITDNASSMNKAIRQLGTPHLGCTAHTIYLAVTDGLKQCKTLIGLLELRELILELATNLTNNPDRTIHADGNNLNEKILTDEE</sequence>